<keyword evidence="3" id="KW-1185">Reference proteome</keyword>
<evidence type="ECO:0000313" key="2">
    <source>
        <dbReference type="EMBL" id="GBP16000.1"/>
    </source>
</evidence>
<evidence type="ECO:0000256" key="1">
    <source>
        <dbReference type="SAM" id="MobiDB-lite"/>
    </source>
</evidence>
<gene>
    <name evidence="2" type="ORF">EVAR_94348_1</name>
</gene>
<sequence length="125" mass="13847">MHSALSCRSLYQAPPPRRSRRPAPRPRLPYIVPHGAAVRCRPASARLTPRPALRAPPPAPRAPPPAPTRHSRVSVGVCPSRYSAIAMTGTRVSLERGARAGRRRPLLNRSKPALFCDYFFKHNET</sequence>
<comment type="caution">
    <text evidence="2">The sequence shown here is derived from an EMBL/GenBank/DDBJ whole genome shotgun (WGS) entry which is preliminary data.</text>
</comment>
<dbReference type="AlphaFoldDB" id="A0A4C1TPU4"/>
<feature type="compositionally biased region" description="Low complexity" evidence="1">
    <location>
        <begin position="42"/>
        <end position="53"/>
    </location>
</feature>
<evidence type="ECO:0000313" key="3">
    <source>
        <dbReference type="Proteomes" id="UP000299102"/>
    </source>
</evidence>
<proteinExistence type="predicted"/>
<organism evidence="2 3">
    <name type="scientific">Eumeta variegata</name>
    <name type="common">Bagworm moth</name>
    <name type="synonym">Eumeta japonica</name>
    <dbReference type="NCBI Taxonomy" id="151549"/>
    <lineage>
        <taxon>Eukaryota</taxon>
        <taxon>Metazoa</taxon>
        <taxon>Ecdysozoa</taxon>
        <taxon>Arthropoda</taxon>
        <taxon>Hexapoda</taxon>
        <taxon>Insecta</taxon>
        <taxon>Pterygota</taxon>
        <taxon>Neoptera</taxon>
        <taxon>Endopterygota</taxon>
        <taxon>Lepidoptera</taxon>
        <taxon>Glossata</taxon>
        <taxon>Ditrysia</taxon>
        <taxon>Tineoidea</taxon>
        <taxon>Psychidae</taxon>
        <taxon>Oiketicinae</taxon>
        <taxon>Eumeta</taxon>
    </lineage>
</organism>
<feature type="compositionally biased region" description="Pro residues" evidence="1">
    <location>
        <begin position="54"/>
        <end position="67"/>
    </location>
</feature>
<name>A0A4C1TPU4_EUMVA</name>
<feature type="region of interest" description="Disordered" evidence="1">
    <location>
        <begin position="42"/>
        <end position="73"/>
    </location>
</feature>
<dbReference type="EMBL" id="BGZK01000076">
    <property type="protein sequence ID" value="GBP16000.1"/>
    <property type="molecule type" value="Genomic_DNA"/>
</dbReference>
<feature type="region of interest" description="Disordered" evidence="1">
    <location>
        <begin position="1"/>
        <end position="30"/>
    </location>
</feature>
<reference evidence="2 3" key="1">
    <citation type="journal article" date="2019" name="Commun. Biol.">
        <title>The bagworm genome reveals a unique fibroin gene that provides high tensile strength.</title>
        <authorList>
            <person name="Kono N."/>
            <person name="Nakamura H."/>
            <person name="Ohtoshi R."/>
            <person name="Tomita M."/>
            <person name="Numata K."/>
            <person name="Arakawa K."/>
        </authorList>
    </citation>
    <scope>NUCLEOTIDE SEQUENCE [LARGE SCALE GENOMIC DNA]</scope>
</reference>
<dbReference type="Proteomes" id="UP000299102">
    <property type="component" value="Unassembled WGS sequence"/>
</dbReference>
<protein>
    <submittedName>
        <fullName evidence="2">Uncharacterized protein</fullName>
    </submittedName>
</protein>
<accession>A0A4C1TPU4</accession>